<dbReference type="EMBL" id="CCBP010000111">
    <property type="protein sequence ID" value="CDO72267.1"/>
    <property type="molecule type" value="Genomic_DNA"/>
</dbReference>
<keyword evidence="3" id="KW-0732">Signal</keyword>
<gene>
    <name evidence="4" type="ORF">BN946_scf184970.g119</name>
</gene>
<dbReference type="HOGENOM" id="CLU_051064_1_2_1"/>
<dbReference type="SUPFAM" id="SSF49899">
    <property type="entry name" value="Concanavalin A-like lectins/glucanases"/>
    <property type="match status" value="1"/>
</dbReference>
<dbReference type="OMA" id="FNGCHYT"/>
<dbReference type="InterPro" id="IPR013319">
    <property type="entry name" value="GH11/12"/>
</dbReference>
<dbReference type="GO" id="GO:0000272">
    <property type="term" value="P:polysaccharide catabolic process"/>
    <property type="evidence" value="ECO:0007669"/>
    <property type="project" value="UniProtKB-KW"/>
</dbReference>
<keyword evidence="2" id="KW-0624">Polysaccharide degradation</keyword>
<feature type="chain" id="PRO_5001592111" evidence="3">
    <location>
        <begin position="19"/>
        <end position="262"/>
    </location>
</feature>
<organism evidence="4 5">
    <name type="scientific">Pycnoporus cinnabarinus</name>
    <name type="common">Cinnabar-red polypore</name>
    <name type="synonym">Trametes cinnabarina</name>
    <dbReference type="NCBI Taxonomy" id="5643"/>
    <lineage>
        <taxon>Eukaryota</taxon>
        <taxon>Fungi</taxon>
        <taxon>Dikarya</taxon>
        <taxon>Basidiomycota</taxon>
        <taxon>Agaricomycotina</taxon>
        <taxon>Agaricomycetes</taxon>
        <taxon>Polyporales</taxon>
        <taxon>Polyporaceae</taxon>
        <taxon>Trametes</taxon>
    </lineage>
</organism>
<evidence type="ECO:0000256" key="3">
    <source>
        <dbReference type="SAM" id="SignalP"/>
    </source>
</evidence>
<comment type="caution">
    <text evidence="4">The sequence shown here is derived from an EMBL/GenBank/DDBJ whole genome shotgun (WGS) entry which is preliminary data.</text>
</comment>
<protein>
    <submittedName>
        <fullName evidence="4">Glycoside Hydrolase Family 12 protein</fullName>
    </submittedName>
</protein>
<dbReference type="GO" id="GO:0008810">
    <property type="term" value="F:cellulase activity"/>
    <property type="evidence" value="ECO:0007669"/>
    <property type="project" value="InterPro"/>
</dbReference>
<dbReference type="STRING" id="5643.A0A060SCR0"/>
<comment type="similarity">
    <text evidence="1 2">Belongs to the glycosyl hydrolase 12 (cellulase H) family.</text>
</comment>
<evidence type="ECO:0000256" key="2">
    <source>
        <dbReference type="RuleBase" id="RU361163"/>
    </source>
</evidence>
<dbReference type="Proteomes" id="UP000029665">
    <property type="component" value="Unassembled WGS sequence"/>
</dbReference>
<keyword evidence="2 4" id="KW-0378">Hydrolase</keyword>
<dbReference type="PANTHER" id="PTHR34002">
    <property type="entry name" value="BLR1656 PROTEIN"/>
    <property type="match status" value="1"/>
</dbReference>
<dbReference type="AlphaFoldDB" id="A0A060SCR0"/>
<keyword evidence="5" id="KW-1185">Reference proteome</keyword>
<keyword evidence="2" id="KW-0326">Glycosidase</keyword>
<proteinExistence type="inferred from homology"/>
<evidence type="ECO:0000313" key="5">
    <source>
        <dbReference type="Proteomes" id="UP000029665"/>
    </source>
</evidence>
<keyword evidence="2" id="KW-0119">Carbohydrate metabolism</keyword>
<evidence type="ECO:0000313" key="4">
    <source>
        <dbReference type="EMBL" id="CDO72267.1"/>
    </source>
</evidence>
<dbReference type="InterPro" id="IPR002594">
    <property type="entry name" value="GH12"/>
</dbReference>
<dbReference type="OrthoDB" id="89349at2759"/>
<sequence>MRFSTLAAFIALVASASAQTISGQYDCMPAGAYTLCQNLWGESAGVGSQSSTLLSANGNSVSWRTVWNWQNNPNNVKSYANVEHNSAKGVQLSRLSSAPTAWQWEYESKSNPIRADVSYDIWLGNQPTGNPASSASSYEIMIWLSGQGGIQPVGSQIQSGISIAGHTWNLWRGPNANWQVLSFVSANGDITNFNADLKSFFGVFLAFQSQTTNSDDNGGADYLVQNQGVSTSQYVQAIQTGTEPFTGSASLLTQNFNVALNQ</sequence>
<reference evidence="4" key="1">
    <citation type="submission" date="2014-01" db="EMBL/GenBank/DDBJ databases">
        <title>The genome of the white-rot fungus Pycnoporus cinnabarinus: a basidiomycete model with a versatile arsenal for lignocellulosic biomass breakdown.</title>
        <authorList>
            <person name="Levasseur A."/>
            <person name="Lomascolo A."/>
            <person name="Ruiz-Duenas F.J."/>
            <person name="Uzan E."/>
            <person name="Piumi F."/>
            <person name="Kues U."/>
            <person name="Ram A.F.J."/>
            <person name="Murat C."/>
            <person name="Haon M."/>
            <person name="Benoit I."/>
            <person name="Arfi Y."/>
            <person name="Chevret D."/>
            <person name="Drula E."/>
            <person name="Kwon M.J."/>
            <person name="Gouret P."/>
            <person name="Lesage-Meessen L."/>
            <person name="Lombard V."/>
            <person name="Mariette J."/>
            <person name="Noirot C."/>
            <person name="Park J."/>
            <person name="Patyshakuliyeva A."/>
            <person name="Wieneger R.A.B."/>
            <person name="Wosten H.A.B."/>
            <person name="Martin F."/>
            <person name="Coutinho P.M."/>
            <person name="de Vries R."/>
            <person name="Martinez A.T."/>
            <person name="Klopp C."/>
            <person name="Pontarotti P."/>
            <person name="Henrissat B."/>
            <person name="Record E."/>
        </authorList>
    </citation>
    <scope>NUCLEOTIDE SEQUENCE [LARGE SCALE GENOMIC DNA]</scope>
    <source>
        <strain evidence="4">BRFM137</strain>
    </source>
</reference>
<accession>A0A060SCR0</accession>
<feature type="signal peptide" evidence="3">
    <location>
        <begin position="1"/>
        <end position="18"/>
    </location>
</feature>
<dbReference type="InterPro" id="IPR013320">
    <property type="entry name" value="ConA-like_dom_sf"/>
</dbReference>
<dbReference type="Gene3D" id="2.60.120.180">
    <property type="match status" value="1"/>
</dbReference>
<dbReference type="PANTHER" id="PTHR34002:SF9">
    <property type="entry name" value="XYLOGLUCAN-SPECIFIC ENDO-BETA-1,4-GLUCANASE A"/>
    <property type="match status" value="1"/>
</dbReference>
<dbReference type="Pfam" id="PF01670">
    <property type="entry name" value="Glyco_hydro_12"/>
    <property type="match status" value="1"/>
</dbReference>
<evidence type="ECO:0000256" key="1">
    <source>
        <dbReference type="ARBA" id="ARBA00005519"/>
    </source>
</evidence>
<name>A0A060SCR0_PYCCI</name>